<gene>
    <name evidence="1" type="ORF">W911_11395</name>
</gene>
<dbReference type="Proteomes" id="UP000018542">
    <property type="component" value="Chromosome"/>
</dbReference>
<reference evidence="1 2" key="1">
    <citation type="journal article" date="2014" name="Genome Announc.">
        <title>Complete Genome Sequence of Hyphomicrobium nitrativorans Strain NL23, a Denitrifying Bacterium Isolated from Biofilm of a Methanol-Fed Denitrification System Treating Seawater at the Montreal Biodome.</title>
        <authorList>
            <person name="Martineau C."/>
            <person name="Villeneuve C."/>
            <person name="Mauffrey F."/>
            <person name="Villemur R."/>
        </authorList>
    </citation>
    <scope>NUCLEOTIDE SEQUENCE [LARGE SCALE GENOMIC DNA]</scope>
    <source>
        <strain evidence="1">NL23</strain>
    </source>
</reference>
<dbReference type="SUPFAM" id="SSF52540">
    <property type="entry name" value="P-loop containing nucleoside triphosphate hydrolases"/>
    <property type="match status" value="1"/>
</dbReference>
<dbReference type="GO" id="GO:0006261">
    <property type="term" value="P:DNA-templated DNA replication"/>
    <property type="evidence" value="ECO:0007669"/>
    <property type="project" value="TreeGrafter"/>
</dbReference>
<dbReference type="Pfam" id="PF13177">
    <property type="entry name" value="DNA_pol3_delta2"/>
    <property type="match status" value="1"/>
</dbReference>
<protein>
    <submittedName>
        <fullName evidence="1">ATPase AAA</fullName>
    </submittedName>
</protein>
<evidence type="ECO:0000313" key="1">
    <source>
        <dbReference type="EMBL" id="AHB48874.1"/>
    </source>
</evidence>
<name>V5SG00_9HYPH</name>
<dbReference type="GO" id="GO:0009360">
    <property type="term" value="C:DNA polymerase III complex"/>
    <property type="evidence" value="ECO:0007669"/>
    <property type="project" value="TreeGrafter"/>
</dbReference>
<dbReference type="KEGG" id="hni:W911_11395"/>
<dbReference type="InterPro" id="IPR050238">
    <property type="entry name" value="DNA_Rep/Repair_Clamp_Loader"/>
</dbReference>
<dbReference type="PANTHER" id="PTHR11669">
    <property type="entry name" value="REPLICATION FACTOR C / DNA POLYMERASE III GAMMA-TAU SUBUNIT"/>
    <property type="match status" value="1"/>
</dbReference>
<organism evidence="1 2">
    <name type="scientific">Hyphomicrobium nitrativorans NL23</name>
    <dbReference type="NCBI Taxonomy" id="1029756"/>
    <lineage>
        <taxon>Bacteria</taxon>
        <taxon>Pseudomonadati</taxon>
        <taxon>Pseudomonadota</taxon>
        <taxon>Alphaproteobacteria</taxon>
        <taxon>Hyphomicrobiales</taxon>
        <taxon>Hyphomicrobiaceae</taxon>
        <taxon>Hyphomicrobium</taxon>
    </lineage>
</organism>
<evidence type="ECO:0000313" key="2">
    <source>
        <dbReference type="Proteomes" id="UP000018542"/>
    </source>
</evidence>
<proteinExistence type="predicted"/>
<accession>V5SG00</accession>
<dbReference type="RefSeq" id="WP_023787626.1">
    <property type="nucleotide sequence ID" value="NC_022997.1"/>
</dbReference>
<dbReference type="OrthoDB" id="9811073at2"/>
<dbReference type="HOGENOM" id="CLU_006229_4_4_5"/>
<dbReference type="STRING" id="1029756.W911_11395"/>
<dbReference type="AlphaFoldDB" id="V5SG00"/>
<dbReference type="NCBIfam" id="NF005677">
    <property type="entry name" value="PRK07471.1"/>
    <property type="match status" value="1"/>
</dbReference>
<dbReference type="PATRIC" id="fig|1029756.8.peg.2368"/>
<dbReference type="PANTHER" id="PTHR11669:SF8">
    <property type="entry name" value="DNA POLYMERASE III SUBUNIT DELTA"/>
    <property type="match status" value="1"/>
</dbReference>
<sequence length="375" mass="40339">MARAPMLQEIEDLPEADRLDGFPHPRAARHVYGHEGAEALLEAAFASGRMHHGWLIAGADGIGKATLAYRFARYLLADPAERTPGSLDIDPGTRAARQVLALSHPGLLIIRRGWDPKGKRFPATIPVDEVRRLKSFLGRTSEDGAWRVVIVDRADELNIAAANALLKSLEEPPARTVFLLISSAPGRLLVTIRSRVRTLDLAPLGDEALKRAVTQAFSASGEEVGSGMPSPSEWERLARLSGGSARRLIALHAAKGLALSDRIAALLDTLPKVDWAAVHTLGDELSGQAAEQRFVLFFELLMDAVARLVAAEARGEGSDDERALAARLIGPARLATWAGLWERVAAARAEAAALNLDRKALILDVFSRLGAAARS</sequence>
<dbReference type="EMBL" id="CP006912">
    <property type="protein sequence ID" value="AHB48874.1"/>
    <property type="molecule type" value="Genomic_DNA"/>
</dbReference>
<dbReference type="InterPro" id="IPR027417">
    <property type="entry name" value="P-loop_NTPase"/>
</dbReference>
<keyword evidence="2" id="KW-1185">Reference proteome</keyword>
<dbReference type="Gene3D" id="3.40.50.300">
    <property type="entry name" value="P-loop containing nucleotide triphosphate hydrolases"/>
    <property type="match status" value="1"/>
</dbReference>